<dbReference type="EMBL" id="JAATIS010004040">
    <property type="protein sequence ID" value="KAG2462950.1"/>
    <property type="molecule type" value="Genomic_DNA"/>
</dbReference>
<evidence type="ECO:0000256" key="1">
    <source>
        <dbReference type="SAM" id="MobiDB-lite"/>
    </source>
</evidence>
<comment type="caution">
    <text evidence="2">The sequence shown here is derived from an EMBL/GenBank/DDBJ whole genome shotgun (WGS) entry which is preliminary data.</text>
</comment>
<dbReference type="Gene3D" id="3.20.20.80">
    <property type="entry name" value="Glycosidases"/>
    <property type="match status" value="1"/>
</dbReference>
<accession>A0A8X7X698</accession>
<dbReference type="Proteomes" id="UP000886611">
    <property type="component" value="Unassembled WGS sequence"/>
</dbReference>
<evidence type="ECO:0000313" key="2">
    <source>
        <dbReference type="EMBL" id="KAG2462950.1"/>
    </source>
</evidence>
<name>A0A8X7X698_POLSE</name>
<proteinExistence type="predicted"/>
<gene>
    <name evidence="2" type="primary">Chid1_1</name>
    <name evidence="2" type="ORF">GTO96_0001080</name>
</gene>
<dbReference type="Gene3D" id="3.10.50.10">
    <property type="match status" value="1"/>
</dbReference>
<evidence type="ECO:0000313" key="3">
    <source>
        <dbReference type="Proteomes" id="UP000886611"/>
    </source>
</evidence>
<organism evidence="2 3">
    <name type="scientific">Polypterus senegalus</name>
    <name type="common">Senegal bichir</name>
    <dbReference type="NCBI Taxonomy" id="55291"/>
    <lineage>
        <taxon>Eukaryota</taxon>
        <taxon>Metazoa</taxon>
        <taxon>Chordata</taxon>
        <taxon>Craniata</taxon>
        <taxon>Vertebrata</taxon>
        <taxon>Euteleostomi</taxon>
        <taxon>Actinopterygii</taxon>
        <taxon>Polypteriformes</taxon>
        <taxon>Polypteridae</taxon>
        <taxon>Polypterus</taxon>
    </lineage>
</organism>
<dbReference type="AlphaFoldDB" id="A0A8X7X698"/>
<feature type="region of interest" description="Disordered" evidence="1">
    <location>
        <begin position="41"/>
        <end position="99"/>
    </location>
</feature>
<feature type="non-terminal residue" evidence="2">
    <location>
        <position position="137"/>
    </location>
</feature>
<reference evidence="2 3" key="1">
    <citation type="journal article" date="2021" name="Cell">
        <title>Tracing the genetic footprints of vertebrate landing in non-teleost ray-finned fishes.</title>
        <authorList>
            <person name="Bi X."/>
            <person name="Wang K."/>
            <person name="Yang L."/>
            <person name="Pan H."/>
            <person name="Jiang H."/>
            <person name="Wei Q."/>
            <person name="Fang M."/>
            <person name="Yu H."/>
            <person name="Zhu C."/>
            <person name="Cai Y."/>
            <person name="He Y."/>
            <person name="Gan X."/>
            <person name="Zeng H."/>
            <person name="Yu D."/>
            <person name="Zhu Y."/>
            <person name="Jiang H."/>
            <person name="Qiu Q."/>
            <person name="Yang H."/>
            <person name="Zhang Y.E."/>
            <person name="Wang W."/>
            <person name="Zhu M."/>
            <person name="He S."/>
            <person name="Zhang G."/>
        </authorList>
    </citation>
    <scope>NUCLEOTIDE SEQUENCE [LARGE SCALE GENOMIC DNA]</scope>
    <source>
        <strain evidence="2">Bchr_013</strain>
    </source>
</reference>
<feature type="non-terminal residue" evidence="2">
    <location>
        <position position="1"/>
    </location>
</feature>
<dbReference type="InterPro" id="IPR029070">
    <property type="entry name" value="Chitinase_insertion_sf"/>
</dbReference>
<sequence>MEAERIALEAALEALQSEKEAAAAVAEAEILATATNQLNREIRSRRSSSQVNRRTAGYVTLDAVTPQPNSPTRKEMETSPAAQQDVMMKSPSRISGDQPFSTEVQSIEMRIALASELGTGISIWELGQGLDYFYDLL</sequence>
<protein>
    <submittedName>
        <fullName evidence="2">CHID1 protein</fullName>
    </submittedName>
</protein>
<keyword evidence="3" id="KW-1185">Reference proteome</keyword>